<dbReference type="RefSeq" id="WP_090023391.1">
    <property type="nucleotide sequence ID" value="NZ_FOVD01000001.1"/>
</dbReference>
<accession>A0A1I4W750</accession>
<evidence type="ECO:0000313" key="2">
    <source>
        <dbReference type="Proteomes" id="UP000198769"/>
    </source>
</evidence>
<keyword evidence="2" id="KW-1185">Reference proteome</keyword>
<gene>
    <name evidence="1" type="ORF">SAMN05421594_0954</name>
</gene>
<protein>
    <recommendedName>
        <fullName evidence="3">Lipoprotein</fullName>
    </recommendedName>
</protein>
<dbReference type="EMBL" id="FOVD01000001">
    <property type="protein sequence ID" value="SFN09050.1"/>
    <property type="molecule type" value="Genomic_DNA"/>
</dbReference>
<organism evidence="1 2">
    <name type="scientific">Chryseobacterium oleae</name>
    <dbReference type="NCBI Taxonomy" id="491207"/>
    <lineage>
        <taxon>Bacteria</taxon>
        <taxon>Pseudomonadati</taxon>
        <taxon>Bacteroidota</taxon>
        <taxon>Flavobacteriia</taxon>
        <taxon>Flavobacteriales</taxon>
        <taxon>Weeksellaceae</taxon>
        <taxon>Chryseobacterium group</taxon>
        <taxon>Chryseobacterium</taxon>
    </lineage>
</organism>
<dbReference type="PROSITE" id="PS51257">
    <property type="entry name" value="PROKAR_LIPOPROTEIN"/>
    <property type="match status" value="1"/>
</dbReference>
<name>A0A1I4W750_CHROL</name>
<sequence>MKVSGIFAVILTITLFSCHQKEEKKPVITDLLTDDFDYTKDAVFDSLNVPQHLRKIVKDISSLNIYETEQGGKGATDTPANFRNFKKLYKAASEQELLALTDNKNSVLAVYASIGLSEKDNQYTIPVFQKMLNRRGTVHIQNGCILSNDHPAEPVYWAQYYKLKPEELNSDQDLKQLDSMILFMPESSELILTTALRNRIFSDGLKKQIAKQAFENHRQPALKYLNSWHKKEYADLLQKELANLY</sequence>
<dbReference type="AlphaFoldDB" id="A0A1I4W750"/>
<evidence type="ECO:0008006" key="3">
    <source>
        <dbReference type="Google" id="ProtNLM"/>
    </source>
</evidence>
<reference evidence="2" key="1">
    <citation type="submission" date="2016-10" db="EMBL/GenBank/DDBJ databases">
        <authorList>
            <person name="Varghese N."/>
            <person name="Submissions S."/>
        </authorList>
    </citation>
    <scope>NUCLEOTIDE SEQUENCE [LARGE SCALE GENOMIC DNA]</scope>
    <source>
        <strain evidence="2">DSM 25575</strain>
    </source>
</reference>
<evidence type="ECO:0000313" key="1">
    <source>
        <dbReference type="EMBL" id="SFN09050.1"/>
    </source>
</evidence>
<dbReference type="Proteomes" id="UP000198769">
    <property type="component" value="Unassembled WGS sequence"/>
</dbReference>
<proteinExistence type="predicted"/>
<dbReference type="OrthoDB" id="1238244at2"/>